<protein>
    <submittedName>
        <fullName evidence="1">Uncharacterized protein</fullName>
    </submittedName>
</protein>
<reference evidence="1 2" key="1">
    <citation type="submission" date="2023-05" db="EMBL/GenBank/DDBJ databases">
        <title>B98-5 Cell Line De Novo Hybrid Assembly: An Optical Mapping Approach.</title>
        <authorList>
            <person name="Kananen K."/>
            <person name="Auerbach J.A."/>
            <person name="Kautto E."/>
            <person name="Blachly J.S."/>
        </authorList>
    </citation>
    <scope>NUCLEOTIDE SEQUENCE [LARGE SCALE GENOMIC DNA]</scope>
    <source>
        <strain evidence="1">B95-8</strain>
        <tissue evidence="1">Cell line</tissue>
    </source>
</reference>
<accession>A0ABQ9U1T7</accession>
<organism evidence="1 2">
    <name type="scientific">Saguinus oedipus</name>
    <name type="common">Cotton-top tamarin</name>
    <name type="synonym">Oedipomidas oedipus</name>
    <dbReference type="NCBI Taxonomy" id="9490"/>
    <lineage>
        <taxon>Eukaryota</taxon>
        <taxon>Metazoa</taxon>
        <taxon>Chordata</taxon>
        <taxon>Craniata</taxon>
        <taxon>Vertebrata</taxon>
        <taxon>Euteleostomi</taxon>
        <taxon>Mammalia</taxon>
        <taxon>Eutheria</taxon>
        <taxon>Euarchontoglires</taxon>
        <taxon>Primates</taxon>
        <taxon>Haplorrhini</taxon>
        <taxon>Platyrrhini</taxon>
        <taxon>Cebidae</taxon>
        <taxon>Callitrichinae</taxon>
        <taxon>Saguinus</taxon>
    </lineage>
</organism>
<keyword evidence="2" id="KW-1185">Reference proteome</keyword>
<evidence type="ECO:0000313" key="2">
    <source>
        <dbReference type="Proteomes" id="UP001266305"/>
    </source>
</evidence>
<sequence>MAGFPGCALEVDGPFKACACALGSQEGDPEEPAGCGRGRAAVREPAGALQGGGHLQGKLTFPMTSTQRFRVRAAWVHSRCCRASGAGARARFLRSIPRPPLAPAALLWWARGTERLRGQVLVNPLEDADPAPQLRGQKWVPSGDLRGESALAPDLRSCIFIGVWHSAPGAVTSLDALEERL</sequence>
<dbReference type="EMBL" id="JASSZA010000017">
    <property type="protein sequence ID" value="KAK2090715.1"/>
    <property type="molecule type" value="Genomic_DNA"/>
</dbReference>
<gene>
    <name evidence="1" type="ORF">P7K49_031972</name>
</gene>
<dbReference type="Proteomes" id="UP001266305">
    <property type="component" value="Unassembled WGS sequence"/>
</dbReference>
<comment type="caution">
    <text evidence="1">The sequence shown here is derived from an EMBL/GenBank/DDBJ whole genome shotgun (WGS) entry which is preliminary data.</text>
</comment>
<name>A0ABQ9U1T7_SAGOE</name>
<proteinExistence type="predicted"/>
<evidence type="ECO:0000313" key="1">
    <source>
        <dbReference type="EMBL" id="KAK2090715.1"/>
    </source>
</evidence>